<dbReference type="RefSeq" id="WP_115277837.1">
    <property type="nucleotide sequence ID" value="NZ_AP022600.1"/>
</dbReference>
<dbReference type="SUPFAM" id="SSF53335">
    <property type="entry name" value="S-adenosyl-L-methionine-dependent methyltransferases"/>
    <property type="match status" value="1"/>
</dbReference>
<dbReference type="GO" id="GO:0046406">
    <property type="term" value="F:magnesium protoporphyrin IX methyltransferase activity"/>
    <property type="evidence" value="ECO:0007669"/>
    <property type="project" value="UniProtKB-EC"/>
</dbReference>
<dbReference type="CDD" id="cd02440">
    <property type="entry name" value="AdoMet_MTases"/>
    <property type="match status" value="1"/>
</dbReference>
<dbReference type="InterPro" id="IPR029063">
    <property type="entry name" value="SAM-dependent_MTases_sf"/>
</dbReference>
<dbReference type="Gene3D" id="3.40.50.150">
    <property type="entry name" value="Vaccinia Virus protein VP39"/>
    <property type="match status" value="1"/>
</dbReference>
<dbReference type="PANTHER" id="PTHR43591:SF24">
    <property type="entry name" value="2-METHOXY-6-POLYPRENYL-1,4-BENZOQUINOL METHYLASE, MITOCHONDRIAL"/>
    <property type="match status" value="1"/>
</dbReference>
<sequence length="259" mass="27110">MSSTLWSAGRYEAVAQHIAPIADQVVAAVDARTPVAGCALVDLACGTGSAAIAAARTGAQVTALDITPELVALGEHKAAAAGLTINWRVGDAAATGLPESSFDAAVSNMGIIFVAPDAQVPELARLLRPGGTLAFSSWVRDTVNPFFDPVIATLGTPPSRGHTPDQWGDQDTAAQRLSEYFDNVQFDAGKIRWLFESHSAALRFVTAESPMHVDIFSRLGDEQATALTKAFSDALAAHTGDDGTVAFDASYVVITATRR</sequence>
<proteinExistence type="predicted"/>
<evidence type="ECO:0000259" key="1">
    <source>
        <dbReference type="Pfam" id="PF08241"/>
    </source>
</evidence>
<dbReference type="PANTHER" id="PTHR43591">
    <property type="entry name" value="METHYLTRANSFERASE"/>
    <property type="match status" value="1"/>
</dbReference>
<organism evidence="2 3">
    <name type="scientific">Mycolicibacterium tokaiense</name>
    <dbReference type="NCBI Taxonomy" id="39695"/>
    <lineage>
        <taxon>Bacteria</taxon>
        <taxon>Bacillati</taxon>
        <taxon>Actinomycetota</taxon>
        <taxon>Actinomycetes</taxon>
        <taxon>Mycobacteriales</taxon>
        <taxon>Mycobacteriaceae</taxon>
        <taxon>Mycolicibacterium</taxon>
    </lineage>
</organism>
<feature type="domain" description="Methyltransferase type 11" evidence="1">
    <location>
        <begin position="41"/>
        <end position="135"/>
    </location>
</feature>
<dbReference type="InterPro" id="IPR013216">
    <property type="entry name" value="Methyltransf_11"/>
</dbReference>
<reference evidence="2 3" key="1">
    <citation type="submission" date="2018-06" db="EMBL/GenBank/DDBJ databases">
        <authorList>
            <consortium name="Pathogen Informatics"/>
            <person name="Doyle S."/>
        </authorList>
    </citation>
    <scope>NUCLEOTIDE SEQUENCE [LARGE SCALE GENOMIC DNA]</scope>
    <source>
        <strain evidence="2 3">NCTC10821</strain>
    </source>
</reference>
<keyword evidence="3" id="KW-1185">Reference proteome</keyword>
<dbReference type="Pfam" id="PF08241">
    <property type="entry name" value="Methyltransf_11"/>
    <property type="match status" value="1"/>
</dbReference>
<dbReference type="Proteomes" id="UP000254978">
    <property type="component" value="Unassembled WGS sequence"/>
</dbReference>
<dbReference type="OrthoDB" id="4722501at2"/>
<dbReference type="EMBL" id="UGQT01000001">
    <property type="protein sequence ID" value="STZ57698.1"/>
    <property type="molecule type" value="Genomic_DNA"/>
</dbReference>
<dbReference type="EC" id="2.1.1.11" evidence="2"/>
<accession>A0A378TA28</accession>
<keyword evidence="2" id="KW-0808">Transferase</keyword>
<evidence type="ECO:0000313" key="2">
    <source>
        <dbReference type="EMBL" id="STZ57698.1"/>
    </source>
</evidence>
<gene>
    <name evidence="2" type="primary">bchM_1</name>
    <name evidence="2" type="ORF">NCTC10821_01202</name>
</gene>
<keyword evidence="2" id="KW-0830">Ubiquinone</keyword>
<name>A0A378TA28_9MYCO</name>
<keyword evidence="2" id="KW-0489">Methyltransferase</keyword>
<dbReference type="AlphaFoldDB" id="A0A378TA28"/>
<evidence type="ECO:0000313" key="3">
    <source>
        <dbReference type="Proteomes" id="UP000254978"/>
    </source>
</evidence>
<protein>
    <submittedName>
        <fullName evidence="2">Methylase involved in ubiquinone/menaquinone biosynthesis</fullName>
        <ecNumber evidence="2">2.1.1.11</ecNumber>
    </submittedName>
</protein>
<dbReference type="GO" id="GO:0032259">
    <property type="term" value="P:methylation"/>
    <property type="evidence" value="ECO:0007669"/>
    <property type="project" value="UniProtKB-KW"/>
</dbReference>